<dbReference type="InterPro" id="IPR015955">
    <property type="entry name" value="Lactate_DH/Glyco_Ohase_4_C"/>
</dbReference>
<feature type="site" description="Increases basicity of active site Tyr" evidence="10">
    <location>
        <position position="104"/>
    </location>
</feature>
<evidence type="ECO:0000256" key="10">
    <source>
        <dbReference type="PIRSR" id="PIRSR601088-4"/>
    </source>
</evidence>
<keyword evidence="14" id="KW-1185">Reference proteome</keyword>
<dbReference type="AlphaFoldDB" id="A0A5D8QGK3"/>
<comment type="cofactor">
    <cofactor evidence="11">
        <name>NAD(+)</name>
        <dbReference type="ChEBI" id="CHEBI:57540"/>
    </cofactor>
    <text evidence="11">Binds 1 NAD(+) per subunit.</text>
</comment>
<evidence type="ECO:0000256" key="5">
    <source>
        <dbReference type="ARBA" id="ARBA00023027"/>
    </source>
</evidence>
<keyword evidence="7 11" id="KW-0326">Glycosidase</keyword>
<feature type="domain" description="Glycosyl hydrolase family 4 C-terminal" evidence="12">
    <location>
        <begin position="188"/>
        <end position="386"/>
    </location>
</feature>
<dbReference type="PANTHER" id="PTHR32092">
    <property type="entry name" value="6-PHOSPHO-BETA-GLUCOSIDASE-RELATED"/>
    <property type="match status" value="1"/>
</dbReference>
<evidence type="ECO:0000256" key="9">
    <source>
        <dbReference type="PIRSR" id="PIRSR601088-3"/>
    </source>
</evidence>
<keyword evidence="6 9" id="KW-0464">Manganese</keyword>
<comment type="subunit">
    <text evidence="2">Homotetramer.</text>
</comment>
<evidence type="ECO:0000313" key="13">
    <source>
        <dbReference type="EMBL" id="TZE82976.1"/>
    </source>
</evidence>
<dbReference type="Pfam" id="PF11975">
    <property type="entry name" value="Glyco_hydro_4C"/>
    <property type="match status" value="1"/>
</dbReference>
<dbReference type="Gene3D" id="3.90.110.10">
    <property type="entry name" value="Lactate dehydrogenase/glycoside hydrolase, family 4, C-terminal"/>
    <property type="match status" value="1"/>
</dbReference>
<evidence type="ECO:0000256" key="2">
    <source>
        <dbReference type="ARBA" id="ARBA00011881"/>
    </source>
</evidence>
<reference evidence="13 14" key="1">
    <citation type="submission" date="2019-08" db="EMBL/GenBank/DDBJ databases">
        <title>Calorimonas adulescens gen. nov., sp. nov., an anaerobic thermophilic bacterium from Sakhalin hot spring.</title>
        <authorList>
            <person name="Khomyakova M.A."/>
            <person name="Merkel A.Y."/>
            <person name="Novikov A."/>
            <person name="Bonch-Osmolovskaya E.A."/>
            <person name="Slobodkin A.I."/>
        </authorList>
    </citation>
    <scope>NUCLEOTIDE SEQUENCE [LARGE SCALE GENOMIC DNA]</scope>
    <source>
        <strain evidence="13 14">A05MB</strain>
    </source>
</reference>
<feature type="binding site" evidence="9">
    <location>
        <position position="193"/>
    </location>
    <ligand>
        <name>Mn(2+)</name>
        <dbReference type="ChEBI" id="CHEBI:29035"/>
    </ligand>
</feature>
<protein>
    <recommendedName>
        <fullName evidence="12">Glycosyl hydrolase family 4 C-terminal domain-containing protein</fullName>
    </recommendedName>
</protein>
<keyword evidence="4 11" id="KW-0378">Hydrolase</keyword>
<feature type="binding site" evidence="8">
    <location>
        <position position="88"/>
    </location>
    <ligand>
        <name>substrate</name>
    </ligand>
</feature>
<dbReference type="Proteomes" id="UP000322976">
    <property type="component" value="Unassembled WGS sequence"/>
</dbReference>
<dbReference type="GO" id="GO:0004553">
    <property type="term" value="F:hydrolase activity, hydrolyzing O-glycosyl compounds"/>
    <property type="evidence" value="ECO:0007669"/>
    <property type="project" value="InterPro"/>
</dbReference>
<feature type="binding site" evidence="8">
    <location>
        <position position="142"/>
    </location>
    <ligand>
        <name>substrate</name>
    </ligand>
</feature>
<dbReference type="EMBL" id="VTPS01000003">
    <property type="protein sequence ID" value="TZE82976.1"/>
    <property type="molecule type" value="Genomic_DNA"/>
</dbReference>
<organism evidence="13 14">
    <name type="scientific">Calorimonas adulescens</name>
    <dbReference type="NCBI Taxonomy" id="2606906"/>
    <lineage>
        <taxon>Bacteria</taxon>
        <taxon>Bacillati</taxon>
        <taxon>Bacillota</taxon>
        <taxon>Clostridia</taxon>
        <taxon>Thermoanaerobacterales</taxon>
        <taxon>Thermoanaerobacteraceae</taxon>
        <taxon>Calorimonas</taxon>
    </lineage>
</organism>
<dbReference type="GO" id="GO:0046872">
    <property type="term" value="F:metal ion binding"/>
    <property type="evidence" value="ECO:0007669"/>
    <property type="project" value="UniProtKB-KW"/>
</dbReference>
<dbReference type="GO" id="GO:0005975">
    <property type="term" value="P:carbohydrate metabolic process"/>
    <property type="evidence" value="ECO:0007669"/>
    <property type="project" value="InterPro"/>
</dbReference>
<comment type="caution">
    <text evidence="13">The sequence shown here is derived from an EMBL/GenBank/DDBJ whole genome shotgun (WGS) entry which is preliminary data.</text>
</comment>
<gene>
    <name evidence="13" type="ORF">FWJ32_03220</name>
</gene>
<dbReference type="PRINTS" id="PR00732">
    <property type="entry name" value="GLHYDRLASE4"/>
</dbReference>
<keyword evidence="9" id="KW-0408">Iron</keyword>
<dbReference type="GO" id="GO:0016616">
    <property type="term" value="F:oxidoreductase activity, acting on the CH-OH group of donors, NAD or NADP as acceptor"/>
    <property type="evidence" value="ECO:0007669"/>
    <property type="project" value="InterPro"/>
</dbReference>
<dbReference type="RefSeq" id="WP_149544533.1">
    <property type="nucleotide sequence ID" value="NZ_VTPS01000003.1"/>
</dbReference>
<comment type="similarity">
    <text evidence="1 11">Belongs to the glycosyl hydrolase 4 family.</text>
</comment>
<keyword evidence="3 9" id="KW-0479">Metal-binding</keyword>
<evidence type="ECO:0000256" key="1">
    <source>
        <dbReference type="ARBA" id="ARBA00010141"/>
    </source>
</evidence>
<dbReference type="InterPro" id="IPR022616">
    <property type="entry name" value="Glyco_hydro_4_C"/>
</dbReference>
<evidence type="ECO:0000256" key="6">
    <source>
        <dbReference type="ARBA" id="ARBA00023211"/>
    </source>
</evidence>
<dbReference type="Gene3D" id="3.40.50.720">
    <property type="entry name" value="NAD(P)-binding Rossmann-like Domain"/>
    <property type="match status" value="1"/>
</dbReference>
<keyword evidence="5 11" id="KW-0520">NAD</keyword>
<evidence type="ECO:0000313" key="14">
    <source>
        <dbReference type="Proteomes" id="UP000322976"/>
    </source>
</evidence>
<keyword evidence="9" id="KW-0170">Cobalt</keyword>
<feature type="binding site" evidence="9">
    <location>
        <position position="163"/>
    </location>
    <ligand>
        <name>Mn(2+)</name>
        <dbReference type="ChEBI" id="CHEBI:29035"/>
    </ligand>
</feature>
<keyword evidence="9" id="KW-0533">Nickel</keyword>
<proteinExistence type="inferred from homology"/>
<name>A0A5D8QGK3_9THEO</name>
<dbReference type="InterPro" id="IPR036291">
    <property type="entry name" value="NAD(P)-bd_dom_sf"/>
</dbReference>
<dbReference type="Pfam" id="PF02056">
    <property type="entry name" value="Glyco_hydro_4"/>
    <property type="match status" value="1"/>
</dbReference>
<accession>A0A5D8QGK3</accession>
<dbReference type="SUPFAM" id="SSF56327">
    <property type="entry name" value="LDH C-terminal domain-like"/>
    <property type="match status" value="1"/>
</dbReference>
<dbReference type="InterPro" id="IPR001088">
    <property type="entry name" value="Glyco_hydro_4"/>
</dbReference>
<dbReference type="PANTHER" id="PTHR32092:SF5">
    <property type="entry name" value="6-PHOSPHO-BETA-GLUCOSIDASE"/>
    <property type="match status" value="1"/>
</dbReference>
<evidence type="ECO:0000256" key="7">
    <source>
        <dbReference type="ARBA" id="ARBA00023295"/>
    </source>
</evidence>
<evidence type="ECO:0000256" key="4">
    <source>
        <dbReference type="ARBA" id="ARBA00022801"/>
    </source>
</evidence>
<evidence type="ECO:0000256" key="3">
    <source>
        <dbReference type="ARBA" id="ARBA00022723"/>
    </source>
</evidence>
<sequence>MKIAVIGGSGVYTPNLIKEIIRYNLPVDEVILNGRTKEKLELVAEYCRELVKDSAVKIQVSTNTDRIESIKNADFIISQIRTGGMKARAFDESFPRELGLIGDETYGVGGFSDAVRTLPIAVEISREIAEYAPDAYLIDLTNPAGMVMRASRDAAKIKMVAVCDMPVVTMRKIAGVMGCSTEDMFVSYYGLNHLGFFDRIIINGADMTSEVLKNVEELELGINPDFIRSLGVIPLPTLRLYYHPHEVLKGQAGKPRGAELAGVEEEIITCLKKKDYIGIEEYYRRRATPWYEVMVGLMAALKGIKPGYFFLNVVNDGLLDFLPDEAVVEAYCHVDKNGVHPIHMGNVSDEVSPLISLINEYEERAQKAIISKDTYGMIKALMIHPEIRDYELARVVVEKVIAAN</sequence>
<evidence type="ECO:0000256" key="11">
    <source>
        <dbReference type="RuleBase" id="RU361152"/>
    </source>
</evidence>
<evidence type="ECO:0000259" key="12">
    <source>
        <dbReference type="Pfam" id="PF11975"/>
    </source>
</evidence>
<evidence type="ECO:0000256" key="8">
    <source>
        <dbReference type="PIRSR" id="PIRSR601088-2"/>
    </source>
</evidence>
<dbReference type="SUPFAM" id="SSF51735">
    <property type="entry name" value="NAD(P)-binding Rossmann-fold domains"/>
    <property type="match status" value="1"/>
</dbReference>